<gene>
    <name evidence="2" type="ORF">ACFQ45_04965</name>
</gene>
<dbReference type="RefSeq" id="WP_377365876.1">
    <property type="nucleotide sequence ID" value="NZ_JBHTMN010000006.1"/>
</dbReference>
<keyword evidence="1" id="KW-0812">Transmembrane</keyword>
<evidence type="ECO:0000313" key="2">
    <source>
        <dbReference type="EMBL" id="MFD1382701.1"/>
    </source>
</evidence>
<dbReference type="EMBL" id="JBHTMN010000006">
    <property type="protein sequence ID" value="MFD1382701.1"/>
    <property type="molecule type" value="Genomic_DNA"/>
</dbReference>
<comment type="caution">
    <text evidence="2">The sequence shown here is derived from an EMBL/GenBank/DDBJ whole genome shotgun (WGS) entry which is preliminary data.</text>
</comment>
<protein>
    <submittedName>
        <fullName evidence="2">Uncharacterized protein</fullName>
    </submittedName>
</protein>
<dbReference type="Proteomes" id="UP001597059">
    <property type="component" value="Unassembled WGS sequence"/>
</dbReference>
<keyword evidence="1" id="KW-0472">Membrane</keyword>
<accession>A0ABW4AYI2</accession>
<sequence>MPQYTVLIREDLMRAESDPETIERFKRCGYAVKGAFEATTAGGALGQYREKHPKPVREEKAPMSAKMRYFLIGGAVATVLWLCFLAFGLLPMAL</sequence>
<keyword evidence="3" id="KW-1185">Reference proteome</keyword>
<evidence type="ECO:0000256" key="1">
    <source>
        <dbReference type="SAM" id="Phobius"/>
    </source>
</evidence>
<feature type="transmembrane region" description="Helical" evidence="1">
    <location>
        <begin position="69"/>
        <end position="90"/>
    </location>
</feature>
<keyword evidence="1" id="KW-1133">Transmembrane helix</keyword>
<organism evidence="2 3">
    <name type="scientific">Rhodanobacter aciditrophus</name>
    <dbReference type="NCBI Taxonomy" id="1623218"/>
    <lineage>
        <taxon>Bacteria</taxon>
        <taxon>Pseudomonadati</taxon>
        <taxon>Pseudomonadota</taxon>
        <taxon>Gammaproteobacteria</taxon>
        <taxon>Lysobacterales</taxon>
        <taxon>Rhodanobacteraceae</taxon>
        <taxon>Rhodanobacter</taxon>
    </lineage>
</organism>
<evidence type="ECO:0000313" key="3">
    <source>
        <dbReference type="Proteomes" id="UP001597059"/>
    </source>
</evidence>
<name>A0ABW4AYI2_9GAMM</name>
<proteinExistence type="predicted"/>
<reference evidence="3" key="1">
    <citation type="journal article" date="2019" name="Int. J. Syst. Evol. Microbiol.">
        <title>The Global Catalogue of Microorganisms (GCM) 10K type strain sequencing project: providing services to taxonomists for standard genome sequencing and annotation.</title>
        <authorList>
            <consortium name="The Broad Institute Genomics Platform"/>
            <consortium name="The Broad Institute Genome Sequencing Center for Infectious Disease"/>
            <person name="Wu L."/>
            <person name="Ma J."/>
        </authorList>
    </citation>
    <scope>NUCLEOTIDE SEQUENCE [LARGE SCALE GENOMIC DNA]</scope>
    <source>
        <strain evidence="3">JCM 30774</strain>
    </source>
</reference>